<dbReference type="InterPro" id="IPR000835">
    <property type="entry name" value="HTH_MarR-typ"/>
</dbReference>
<dbReference type="PRINTS" id="PR00598">
    <property type="entry name" value="HTHMARR"/>
</dbReference>
<dbReference type="GO" id="GO:0006950">
    <property type="term" value="P:response to stress"/>
    <property type="evidence" value="ECO:0007669"/>
    <property type="project" value="TreeGrafter"/>
</dbReference>
<proteinExistence type="predicted"/>
<gene>
    <name evidence="4" type="ORF">SAMN05421804_10690</name>
</gene>
<sequence length="149" mass="17119">MGIVTRKEEEISMKLFVVLTRTLDAIKKSVEKDIRSYGLNTTEFAVLEFIYSKGEQPIQKIGEKVLISSSSITYVVDKLEKKNFLKRVPSPEDRRITFASITEEGKRFMDEIFPQHQETIARIMGGLPLEEKEVLLTQLKKLGFHAKEV</sequence>
<evidence type="ECO:0000313" key="4">
    <source>
        <dbReference type="EMBL" id="SDJ01760.1"/>
    </source>
</evidence>
<reference evidence="4 5" key="1">
    <citation type="submission" date="2016-10" db="EMBL/GenBank/DDBJ databases">
        <authorList>
            <person name="de Groot N.N."/>
        </authorList>
    </citation>
    <scope>NUCLEOTIDE SEQUENCE [LARGE SCALE GENOMIC DNA]</scope>
    <source>
        <strain evidence="4 5">CGMCC 1.5058</strain>
    </source>
</reference>
<dbReference type="GO" id="GO:0003700">
    <property type="term" value="F:DNA-binding transcription factor activity"/>
    <property type="evidence" value="ECO:0007669"/>
    <property type="project" value="InterPro"/>
</dbReference>
<evidence type="ECO:0000256" key="2">
    <source>
        <dbReference type="ARBA" id="ARBA00023163"/>
    </source>
</evidence>
<dbReference type="InterPro" id="IPR036390">
    <property type="entry name" value="WH_DNA-bd_sf"/>
</dbReference>
<dbReference type="AlphaFoldDB" id="A0A1G8QCF3"/>
<dbReference type="SUPFAM" id="SSF46785">
    <property type="entry name" value="Winged helix' DNA-binding domain"/>
    <property type="match status" value="1"/>
</dbReference>
<dbReference type="InterPro" id="IPR039422">
    <property type="entry name" value="MarR/SlyA-like"/>
</dbReference>
<accession>A0A1G8QCF3</accession>
<dbReference type="InterPro" id="IPR036388">
    <property type="entry name" value="WH-like_DNA-bd_sf"/>
</dbReference>
<evidence type="ECO:0000313" key="5">
    <source>
        <dbReference type="Proteomes" id="UP000183255"/>
    </source>
</evidence>
<dbReference type="SMART" id="SM00347">
    <property type="entry name" value="HTH_MARR"/>
    <property type="match status" value="1"/>
</dbReference>
<dbReference type="Proteomes" id="UP000183255">
    <property type="component" value="Unassembled WGS sequence"/>
</dbReference>
<protein>
    <submittedName>
        <fullName evidence="4">MarR family transcriptional regulator, 2-MHQ and catechol-resistance regulon repressor</fullName>
    </submittedName>
</protein>
<keyword evidence="2" id="KW-0804">Transcription</keyword>
<dbReference type="EMBL" id="FNDZ01000006">
    <property type="protein sequence ID" value="SDJ01760.1"/>
    <property type="molecule type" value="Genomic_DNA"/>
</dbReference>
<name>A0A1G8QCF3_9CLOT</name>
<dbReference type="PANTHER" id="PTHR33164">
    <property type="entry name" value="TRANSCRIPTIONAL REGULATOR, MARR FAMILY"/>
    <property type="match status" value="1"/>
</dbReference>
<dbReference type="Pfam" id="PF01047">
    <property type="entry name" value="MarR"/>
    <property type="match status" value="1"/>
</dbReference>
<dbReference type="PROSITE" id="PS50995">
    <property type="entry name" value="HTH_MARR_2"/>
    <property type="match status" value="1"/>
</dbReference>
<organism evidence="4 5">
    <name type="scientific">Proteiniclasticum ruminis</name>
    <dbReference type="NCBI Taxonomy" id="398199"/>
    <lineage>
        <taxon>Bacteria</taxon>
        <taxon>Bacillati</taxon>
        <taxon>Bacillota</taxon>
        <taxon>Clostridia</taxon>
        <taxon>Eubacteriales</taxon>
        <taxon>Clostridiaceae</taxon>
        <taxon>Proteiniclasticum</taxon>
    </lineage>
</organism>
<evidence type="ECO:0000256" key="1">
    <source>
        <dbReference type="ARBA" id="ARBA00023015"/>
    </source>
</evidence>
<dbReference type="RefSeq" id="WP_031576766.1">
    <property type="nucleotide sequence ID" value="NZ_FNDZ01000006.1"/>
</dbReference>
<dbReference type="Gene3D" id="1.10.10.10">
    <property type="entry name" value="Winged helix-like DNA-binding domain superfamily/Winged helix DNA-binding domain"/>
    <property type="match status" value="1"/>
</dbReference>
<evidence type="ECO:0000259" key="3">
    <source>
        <dbReference type="PROSITE" id="PS50995"/>
    </source>
</evidence>
<feature type="domain" description="HTH marR-type" evidence="3">
    <location>
        <begin position="12"/>
        <end position="144"/>
    </location>
</feature>
<dbReference type="PANTHER" id="PTHR33164:SF56">
    <property type="entry name" value="HTH-TYPE TRANSCRIPTIONAL REGULATOR MHQR"/>
    <property type="match status" value="1"/>
</dbReference>
<keyword evidence="1" id="KW-0805">Transcription regulation</keyword>